<organism evidence="3 4">
    <name type="scientific">Pseudanabaena catenata USMAC16</name>
    <dbReference type="NCBI Taxonomy" id="1855837"/>
    <lineage>
        <taxon>Bacteria</taxon>
        <taxon>Bacillati</taxon>
        <taxon>Cyanobacteriota</taxon>
        <taxon>Cyanophyceae</taxon>
        <taxon>Pseudanabaenales</taxon>
        <taxon>Pseudanabaenaceae</taxon>
        <taxon>Pseudanabaena</taxon>
    </lineage>
</organism>
<accession>A0A9X4MAX7</accession>
<dbReference type="Proteomes" id="UP001152872">
    <property type="component" value="Unassembled WGS sequence"/>
</dbReference>
<keyword evidence="4" id="KW-1185">Reference proteome</keyword>
<keyword evidence="1" id="KW-0051">Antiviral defense</keyword>
<feature type="domain" description="CRISPR type III-associated protein" evidence="2">
    <location>
        <begin position="17"/>
        <end position="185"/>
    </location>
</feature>
<protein>
    <submittedName>
        <fullName evidence="3">RAMP superfamily CRISPR-associated protein</fullName>
    </submittedName>
</protein>
<name>A0A9X4MAX7_9CYAN</name>
<dbReference type="RefSeq" id="WP_009628212.1">
    <property type="nucleotide sequence ID" value="NZ_VBTY01000149.1"/>
</dbReference>
<reference evidence="3" key="1">
    <citation type="submission" date="2019-05" db="EMBL/GenBank/DDBJ databases">
        <title>Whole genome sequencing of Pseudanabaena catenata USMAC16.</title>
        <authorList>
            <person name="Khan Z."/>
            <person name="Omar W.M."/>
            <person name="Convey P."/>
            <person name="Merican F."/>
            <person name="Najimudin N."/>
        </authorList>
    </citation>
    <scope>NUCLEOTIDE SEQUENCE</scope>
    <source>
        <strain evidence="3">USMAC16</strain>
    </source>
</reference>
<gene>
    <name evidence="3" type="ORF">FEV09_16005</name>
</gene>
<dbReference type="CDD" id="cd09726">
    <property type="entry name" value="RAMP_I_III"/>
    <property type="match status" value="2"/>
</dbReference>
<evidence type="ECO:0000313" key="4">
    <source>
        <dbReference type="Proteomes" id="UP001152872"/>
    </source>
</evidence>
<dbReference type="InterPro" id="IPR052216">
    <property type="entry name" value="CRISPR_Csm3_endoribonuclease"/>
</dbReference>
<feature type="domain" description="CRISPR type III-associated protein" evidence="2">
    <location>
        <begin position="275"/>
        <end position="481"/>
    </location>
</feature>
<dbReference type="AlphaFoldDB" id="A0A9X4MAX7"/>
<dbReference type="PANTHER" id="PTHR35579:SF6">
    <property type="entry name" value="DUF324 DOMAIN-CONTAINING PROTEIN"/>
    <property type="match status" value="1"/>
</dbReference>
<dbReference type="GO" id="GO:0051607">
    <property type="term" value="P:defense response to virus"/>
    <property type="evidence" value="ECO:0007669"/>
    <property type="project" value="UniProtKB-KW"/>
</dbReference>
<evidence type="ECO:0000313" key="3">
    <source>
        <dbReference type="EMBL" id="MDG3496052.1"/>
    </source>
</evidence>
<comment type="caution">
    <text evidence="3">The sequence shown here is derived from an EMBL/GenBank/DDBJ whole genome shotgun (WGS) entry which is preliminary data.</text>
</comment>
<sequence length="545" mass="59133">MARNLHFRWHISGAMITTSPLSVGGMSAGTIVDLALAVNGQGNYYIPGTSLAGALRNWMSRNYDSEISDSIFGCIESSQGNDDGYASFITVADIPIEQKNLYFEVRDGVGIDRELGTAVDNFKYDRAVLPKGTELNILLIIERKDKISDDAWQSSEQAIAHLLEALKTGKIPIGAAKTRGLGRIKLNGTDWDIQTRDFQTRKGILAALGYQSKEAKPEDAAQPFVYTASTNSSQSTNLAISISWHPVEPVMVKAEGDGIAVDILPLTSANGRSVTFVLPGSSIKGSLRTQAERIVRTVLGIGIVDQSNPYVKQNYPTQIDVPLISELFGKAAKIENGDQQGRIGALSVIDCYANLDITPQSWANIESATTEAQLRTSLGAVGLLDTKQAMHVAIDRWTGGAADQMLYSTLEPIGFEWEPIVLEIDIGRIKPEKRCVEIDNWKIEEQRKQYAAIALVLLVLRDMMLSKIPLGYATNRGMGAIAVDSIKVTGNGLDPELAALADVKLENSNLNPLSPELLNTLTASWKAWIASQTNRKTEVKGGTAS</sequence>
<proteinExistence type="predicted"/>
<evidence type="ECO:0000256" key="1">
    <source>
        <dbReference type="ARBA" id="ARBA00023118"/>
    </source>
</evidence>
<dbReference type="Pfam" id="PF03787">
    <property type="entry name" value="RAMPs"/>
    <property type="match status" value="2"/>
</dbReference>
<evidence type="ECO:0000259" key="2">
    <source>
        <dbReference type="Pfam" id="PF03787"/>
    </source>
</evidence>
<dbReference type="EMBL" id="VBTY01000149">
    <property type="protein sequence ID" value="MDG3496052.1"/>
    <property type="molecule type" value="Genomic_DNA"/>
</dbReference>
<dbReference type="InterPro" id="IPR005537">
    <property type="entry name" value="RAMP_III_fam"/>
</dbReference>
<dbReference type="PANTHER" id="PTHR35579">
    <property type="entry name" value="CRISPR SYSTEM CMS ENDORIBONUCLEASE CSM3"/>
    <property type="match status" value="1"/>
</dbReference>